<feature type="domain" description="DUF4842" evidence="1">
    <location>
        <begin position="469"/>
        <end position="652"/>
    </location>
</feature>
<name>A0A1H2YR28_9FLAO</name>
<accession>A0A1H2YR28</accession>
<evidence type="ECO:0000313" key="3">
    <source>
        <dbReference type="Proteomes" id="UP000199595"/>
    </source>
</evidence>
<evidence type="ECO:0000259" key="1">
    <source>
        <dbReference type="Pfam" id="PF16130"/>
    </source>
</evidence>
<dbReference type="Proteomes" id="UP000199595">
    <property type="component" value="Unassembled WGS sequence"/>
</dbReference>
<dbReference type="EMBL" id="FNNJ01000003">
    <property type="protein sequence ID" value="SDX07278.1"/>
    <property type="molecule type" value="Genomic_DNA"/>
</dbReference>
<dbReference type="InterPro" id="IPR031025">
    <property type="entry name" value="LruC_dom"/>
</dbReference>
<evidence type="ECO:0000313" key="2">
    <source>
        <dbReference type="EMBL" id="SDX07278.1"/>
    </source>
</evidence>
<gene>
    <name evidence="2" type="ORF">SAMN05444411_10325</name>
</gene>
<sequence length="666" mass="73682">MKSQTINLLKFGFIILLLTSCSLGEVEKEIIEEIDDTSISLSIPNGFDFSTSHDVTINIIDNTDYAKYDVYAYTDELYDAGTETYEDESGETVTETVYKSEVMEKLIFSGVPNNGELKQTINLPKYYNKVYIRRNENLNFSSSIANITNQEVTYNFVQSKPSGKSFGIQSVTDYLYCVNGSGQLFLVDPSTGELTDISAMPMGSWTCAIDQENKVLYSIGKSSPYPLMKYSITDDTWETVANLGIGGPRLDYNTTDGLLYFSTKNKLYTFTPSSGANLNTWNIIGLDSTSGGDLAFADDGTLYMCTFSGLYKLELDVNNDYQATRISADNLPFKPTSMTFDSNQELWLADNSSSSDLIIMDTQTGGWQYNYGTSANNSTDYGRAINDLTTFRVYSDIVDTTDTDGDGILDIDDAYPDDAEAAFESFTPSKYGKGTIAFEDLWPSNGDYDFNDAALSYQAIAVLNSDNLAVRLEFICNIKANGAGYTNGIGFEIEGLDPSKIESVTGPVYTQNFINLNSNGTEAGQENAVIILADDVDNILTETTISINFADPISTTELGVAPFNPFIIINKAREREIHLPYMNLTSLGSQSSDFNGINKDPDGNFISENGFPWAISIIHDFKVPNEKVDITEAYNFFSTWAESGGLNYDDWYKDSAGYRNENKINN</sequence>
<reference evidence="2 3" key="1">
    <citation type="submission" date="2016-10" db="EMBL/GenBank/DDBJ databases">
        <authorList>
            <person name="de Groot N.N."/>
        </authorList>
    </citation>
    <scope>NUCLEOTIDE SEQUENCE [LARGE SCALE GENOMIC DNA]</scope>
    <source>
        <strain evidence="2 3">DSM 24956</strain>
    </source>
</reference>
<dbReference type="SUPFAM" id="SSF63825">
    <property type="entry name" value="YWTD domain"/>
    <property type="match status" value="1"/>
</dbReference>
<organism evidence="2 3">
    <name type="scientific">Lutibacter oricola</name>
    <dbReference type="NCBI Taxonomy" id="762486"/>
    <lineage>
        <taxon>Bacteria</taxon>
        <taxon>Pseudomonadati</taxon>
        <taxon>Bacteroidota</taxon>
        <taxon>Flavobacteriia</taxon>
        <taxon>Flavobacteriales</taxon>
        <taxon>Flavobacteriaceae</taxon>
        <taxon>Lutibacter</taxon>
    </lineage>
</organism>
<dbReference type="Pfam" id="PF16130">
    <property type="entry name" value="DUF4842"/>
    <property type="match status" value="1"/>
</dbReference>
<dbReference type="OrthoDB" id="1204817at2"/>
<dbReference type="STRING" id="762486.SAMN05444411_10325"/>
<dbReference type="InterPro" id="IPR032295">
    <property type="entry name" value="DUF4842"/>
</dbReference>
<dbReference type="NCBIfam" id="TIGR04456">
    <property type="entry name" value="LruC_dom"/>
    <property type="match status" value="1"/>
</dbReference>
<proteinExistence type="predicted"/>
<dbReference type="PROSITE" id="PS51257">
    <property type="entry name" value="PROKAR_LIPOPROTEIN"/>
    <property type="match status" value="1"/>
</dbReference>
<dbReference type="RefSeq" id="WP_090122025.1">
    <property type="nucleotide sequence ID" value="NZ_FNNJ01000003.1"/>
</dbReference>
<protein>
    <submittedName>
        <fullName evidence="2">LruC domain-containing protein</fullName>
    </submittedName>
</protein>
<keyword evidence="3" id="KW-1185">Reference proteome</keyword>
<dbReference type="AlphaFoldDB" id="A0A1H2YR28"/>